<evidence type="ECO:0000256" key="1">
    <source>
        <dbReference type="ARBA" id="ARBA00022485"/>
    </source>
</evidence>
<dbReference type="EMBL" id="QRCT01000034">
    <property type="protein sequence ID" value="RDU23159.1"/>
    <property type="molecule type" value="Genomic_DNA"/>
</dbReference>
<evidence type="ECO:0000256" key="3">
    <source>
        <dbReference type="ARBA" id="ARBA00023004"/>
    </source>
</evidence>
<dbReference type="InterPro" id="IPR017900">
    <property type="entry name" value="4Fe4S_Fe_S_CS"/>
</dbReference>
<organism evidence="6 7">
    <name type="scientific">Anaerosacchariphilus polymeriproducens</name>
    <dbReference type="NCBI Taxonomy" id="1812858"/>
    <lineage>
        <taxon>Bacteria</taxon>
        <taxon>Bacillati</taxon>
        <taxon>Bacillota</taxon>
        <taxon>Clostridia</taxon>
        <taxon>Lachnospirales</taxon>
        <taxon>Lachnospiraceae</taxon>
        <taxon>Anaerosacchariphilus</taxon>
    </lineage>
</organism>
<dbReference type="Proteomes" id="UP000255036">
    <property type="component" value="Unassembled WGS sequence"/>
</dbReference>
<evidence type="ECO:0000256" key="4">
    <source>
        <dbReference type="ARBA" id="ARBA00023014"/>
    </source>
</evidence>
<feature type="domain" description="4Fe-4S ferredoxin-type" evidence="5">
    <location>
        <begin position="64"/>
        <end position="93"/>
    </location>
</feature>
<dbReference type="PROSITE" id="PS00198">
    <property type="entry name" value="4FE4S_FER_1"/>
    <property type="match status" value="1"/>
</dbReference>
<dbReference type="InterPro" id="IPR017896">
    <property type="entry name" value="4Fe4S_Fe-S-bd"/>
</dbReference>
<accession>A0A371AUD9</accession>
<keyword evidence="1" id="KW-0004">4Fe-4S</keyword>
<keyword evidence="7" id="KW-1185">Reference proteome</keyword>
<protein>
    <submittedName>
        <fullName evidence="6">4Fe-4S dicluster domain-containing protein</fullName>
    </submittedName>
</protein>
<dbReference type="PROSITE" id="PS51379">
    <property type="entry name" value="4FE4S_FER_2"/>
    <property type="match status" value="2"/>
</dbReference>
<dbReference type="InterPro" id="IPR050572">
    <property type="entry name" value="Fe-S_Ferredoxin"/>
</dbReference>
<evidence type="ECO:0000259" key="5">
    <source>
        <dbReference type="PROSITE" id="PS51379"/>
    </source>
</evidence>
<keyword evidence="2" id="KW-0479">Metal-binding</keyword>
<dbReference type="GO" id="GO:0046872">
    <property type="term" value="F:metal ion binding"/>
    <property type="evidence" value="ECO:0007669"/>
    <property type="project" value="UniProtKB-KW"/>
</dbReference>
<feature type="domain" description="4Fe-4S ferredoxin-type" evidence="5">
    <location>
        <begin position="33"/>
        <end position="62"/>
    </location>
</feature>
<dbReference type="PANTHER" id="PTHR43687:SF1">
    <property type="entry name" value="FERREDOXIN III"/>
    <property type="match status" value="1"/>
</dbReference>
<dbReference type="OrthoDB" id="9803192at2"/>
<reference evidence="6 7" key="1">
    <citation type="submission" date="2018-07" db="EMBL/GenBank/DDBJ databases">
        <title>Anaerosacharophilus polymeroproducens gen. nov. sp. nov., an anaerobic bacterium isolated from salt field.</title>
        <authorList>
            <person name="Kim W."/>
            <person name="Yang S.-H."/>
            <person name="Oh J."/>
            <person name="Lee J.-H."/>
            <person name="Kwon K.K."/>
        </authorList>
    </citation>
    <scope>NUCLEOTIDE SEQUENCE [LARGE SCALE GENOMIC DNA]</scope>
    <source>
        <strain evidence="6 7">MCWD5</strain>
    </source>
</reference>
<evidence type="ECO:0000256" key="2">
    <source>
        <dbReference type="ARBA" id="ARBA00022723"/>
    </source>
</evidence>
<dbReference type="GO" id="GO:0051539">
    <property type="term" value="F:4 iron, 4 sulfur cluster binding"/>
    <property type="evidence" value="ECO:0007669"/>
    <property type="project" value="UniProtKB-KW"/>
</dbReference>
<keyword evidence="4" id="KW-0411">Iron-sulfur</keyword>
<gene>
    <name evidence="6" type="ORF">DWV06_11365</name>
</gene>
<dbReference type="Pfam" id="PF13187">
    <property type="entry name" value="Fer4_9"/>
    <property type="match status" value="1"/>
</dbReference>
<dbReference type="AlphaFoldDB" id="A0A371AUD9"/>
<name>A0A371AUD9_9FIRM</name>
<dbReference type="Gene3D" id="3.30.70.3270">
    <property type="match status" value="1"/>
</dbReference>
<evidence type="ECO:0000313" key="6">
    <source>
        <dbReference type="EMBL" id="RDU23159.1"/>
    </source>
</evidence>
<proteinExistence type="predicted"/>
<dbReference type="SUPFAM" id="SSF54862">
    <property type="entry name" value="4Fe-4S ferredoxins"/>
    <property type="match status" value="1"/>
</dbReference>
<dbReference type="PANTHER" id="PTHR43687">
    <property type="entry name" value="ADENYLYLSULFATE REDUCTASE, BETA SUBUNIT"/>
    <property type="match status" value="1"/>
</dbReference>
<evidence type="ECO:0000313" key="7">
    <source>
        <dbReference type="Proteomes" id="UP000255036"/>
    </source>
</evidence>
<comment type="caution">
    <text evidence="6">The sequence shown here is derived from an EMBL/GenBank/DDBJ whole genome shotgun (WGS) entry which is preliminary data.</text>
</comment>
<sequence length="124" mass="13826">MRFTKTVMKNLFSKPVTTAYPAGPAKVQERTRGQVSIDIDKCVYCTLCAMRCPANAIKVDRNNKIWEIDRFGCIQCANCVNVCAKNALSMDQHYTSPAAKSVIVTYGAPKQESEKEQAENKSEK</sequence>
<keyword evidence="3" id="KW-0408">Iron</keyword>